<keyword evidence="1" id="KW-0812">Transmembrane</keyword>
<organism evidence="2 3">
    <name type="scientific">Veillonella absiana</name>
    <dbReference type="NCBI Taxonomy" id="3079305"/>
    <lineage>
        <taxon>Bacteria</taxon>
        <taxon>Bacillati</taxon>
        <taxon>Bacillota</taxon>
        <taxon>Negativicutes</taxon>
        <taxon>Veillonellales</taxon>
        <taxon>Veillonellaceae</taxon>
        <taxon>Veillonella</taxon>
    </lineage>
</organism>
<name>A0ABU3Z835_9FIRM</name>
<gene>
    <name evidence="2" type="ORF">RVY80_04350</name>
</gene>
<feature type="transmembrane region" description="Helical" evidence="1">
    <location>
        <begin position="58"/>
        <end position="78"/>
    </location>
</feature>
<keyword evidence="1" id="KW-1133">Transmembrane helix</keyword>
<sequence length="95" mass="10703">MINLGTLNDITVSNDDFLPISIIKQVKKLHRYQYVLGGVMPIVTFVATLAAMVRGIDILYGMMDINVLMVLTGCFYLADMVYELVKPNRIVMCEN</sequence>
<reference evidence="2 3" key="1">
    <citation type="submission" date="2023-10" db="EMBL/GenBank/DDBJ databases">
        <title>Veillonella sp. nov., isolated from a pig farm feces dump.</title>
        <authorList>
            <person name="Chang Y.-H."/>
        </authorList>
    </citation>
    <scope>NUCLEOTIDE SEQUENCE [LARGE SCALE GENOMIC DNA]</scope>
    <source>
        <strain evidence="2 3">YH-vei2233</strain>
    </source>
</reference>
<keyword evidence="3" id="KW-1185">Reference proteome</keyword>
<comment type="caution">
    <text evidence="2">The sequence shown here is derived from an EMBL/GenBank/DDBJ whole genome shotgun (WGS) entry which is preliminary data.</text>
</comment>
<dbReference type="Proteomes" id="UP001272515">
    <property type="component" value="Unassembled WGS sequence"/>
</dbReference>
<accession>A0ABU3Z835</accession>
<evidence type="ECO:0000313" key="3">
    <source>
        <dbReference type="Proteomes" id="UP001272515"/>
    </source>
</evidence>
<feature type="transmembrane region" description="Helical" evidence="1">
    <location>
        <begin position="34"/>
        <end position="52"/>
    </location>
</feature>
<keyword evidence="1" id="KW-0472">Membrane</keyword>
<dbReference type="RefSeq" id="WP_317329778.1">
    <property type="nucleotide sequence ID" value="NZ_JAWJZA010000002.1"/>
</dbReference>
<evidence type="ECO:0000313" key="2">
    <source>
        <dbReference type="EMBL" id="MDV5088079.1"/>
    </source>
</evidence>
<protein>
    <submittedName>
        <fullName evidence="2">Uncharacterized protein</fullName>
    </submittedName>
</protein>
<evidence type="ECO:0000256" key="1">
    <source>
        <dbReference type="SAM" id="Phobius"/>
    </source>
</evidence>
<proteinExistence type="predicted"/>
<dbReference type="EMBL" id="JAWJZB010000004">
    <property type="protein sequence ID" value="MDV5088079.1"/>
    <property type="molecule type" value="Genomic_DNA"/>
</dbReference>